<dbReference type="Proteomes" id="UP001064106">
    <property type="component" value="Unassembled WGS sequence"/>
</dbReference>
<sequence length="148" mass="14854">MWASFILLGDKTDHGGTVTSASVTADVEGKGIARIGDTVICPKCKRLTRIITGDPTIQIDGQPAAVHGSATDCGARLISSQATTGASTGAPKQATTNVNDVAAALATLPGISKAVIGASATAVSSVSSALFDRNSPPFCNHPLKSVHA</sequence>
<feature type="non-terminal residue" evidence="1">
    <location>
        <position position="148"/>
    </location>
</feature>
<accession>A0ABT2R5K3</accession>
<dbReference type="Gene3D" id="2.60.200.60">
    <property type="match status" value="1"/>
</dbReference>
<comment type="caution">
    <text evidence="1">The sequence shown here is derived from an EMBL/GenBank/DDBJ whole genome shotgun (WGS) entry which is preliminary data.</text>
</comment>
<organism evidence="1 2">
    <name type="scientific">Alloalcanivorax balearicus MACL04</name>
    <dbReference type="NCBI Taxonomy" id="1177182"/>
    <lineage>
        <taxon>Bacteria</taxon>
        <taxon>Pseudomonadati</taxon>
        <taxon>Pseudomonadota</taxon>
        <taxon>Gammaproteobacteria</taxon>
        <taxon>Oceanospirillales</taxon>
        <taxon>Alcanivoracaceae</taxon>
        <taxon>Alloalcanivorax</taxon>
    </lineage>
</organism>
<evidence type="ECO:0000313" key="2">
    <source>
        <dbReference type="Proteomes" id="UP001064106"/>
    </source>
</evidence>
<dbReference type="RefSeq" id="WP_262462834.1">
    <property type="nucleotide sequence ID" value="NZ_ARXS01000063.1"/>
</dbReference>
<name>A0ABT2R5K3_9GAMM</name>
<dbReference type="EMBL" id="ARXS01000063">
    <property type="protein sequence ID" value="MCU5784977.1"/>
    <property type="molecule type" value="Genomic_DNA"/>
</dbReference>
<dbReference type="InterPro" id="IPR008727">
    <property type="entry name" value="PAAR_motif"/>
</dbReference>
<evidence type="ECO:0000313" key="1">
    <source>
        <dbReference type="EMBL" id="MCU5784977.1"/>
    </source>
</evidence>
<protein>
    <submittedName>
        <fullName evidence="1">PAAR uncharacterized protein</fullName>
    </submittedName>
</protein>
<keyword evidence="2" id="KW-1185">Reference proteome</keyword>
<gene>
    <name evidence="1" type="ORF">MA04_04277</name>
</gene>
<proteinExistence type="predicted"/>
<dbReference type="Pfam" id="PF05488">
    <property type="entry name" value="PAAR_motif"/>
    <property type="match status" value="1"/>
</dbReference>
<dbReference type="CDD" id="cd14744">
    <property type="entry name" value="PAAR_CT_2"/>
    <property type="match status" value="1"/>
</dbReference>
<reference evidence="1" key="1">
    <citation type="submission" date="2012-09" db="EMBL/GenBank/DDBJ databases">
        <title>Genome Sequence of alkane-degrading Bacterium Alcanivorax balearicus MACL04.</title>
        <authorList>
            <person name="Lai Q."/>
            <person name="Shao Z."/>
        </authorList>
    </citation>
    <scope>NUCLEOTIDE SEQUENCE</scope>
    <source>
        <strain evidence="1">MACL04</strain>
    </source>
</reference>